<dbReference type="InterPro" id="IPR045584">
    <property type="entry name" value="Pilin-like"/>
</dbReference>
<dbReference type="RefSeq" id="WP_106157654.1">
    <property type="nucleotide sequence ID" value="NZ_RWYU02000001.1"/>
</dbReference>
<dbReference type="EMBL" id="RWYU02000001">
    <property type="protein sequence ID" value="RYJ63811.1"/>
    <property type="molecule type" value="Genomic_DNA"/>
</dbReference>
<dbReference type="InterPro" id="IPR022346">
    <property type="entry name" value="T2SS_GspH"/>
</dbReference>
<evidence type="ECO:0000256" key="6">
    <source>
        <dbReference type="ARBA" id="ARBA00022692"/>
    </source>
</evidence>
<dbReference type="Proteomes" id="UP000282800">
    <property type="component" value="Unassembled WGS sequence"/>
</dbReference>
<dbReference type="Gene3D" id="3.55.40.10">
    <property type="entry name" value="minor pseudopilin epsh domain"/>
    <property type="match status" value="1"/>
</dbReference>
<evidence type="ECO:0000256" key="10">
    <source>
        <dbReference type="ARBA" id="ARBA00030775"/>
    </source>
</evidence>
<dbReference type="GO" id="GO:0015627">
    <property type="term" value="C:type II protein secretion system complex"/>
    <property type="evidence" value="ECO:0007669"/>
    <property type="project" value="InterPro"/>
</dbReference>
<keyword evidence="5" id="KW-0997">Cell inner membrane</keyword>
<feature type="transmembrane region" description="Helical" evidence="11">
    <location>
        <begin position="20"/>
        <end position="41"/>
    </location>
</feature>
<dbReference type="Pfam" id="PF12019">
    <property type="entry name" value="GspH"/>
    <property type="match status" value="1"/>
</dbReference>
<comment type="subcellular location">
    <subcellularLocation>
        <location evidence="1">Cell inner membrane</location>
        <topology evidence="1">Single-pass membrane protein</topology>
    </subcellularLocation>
</comment>
<keyword evidence="4" id="KW-0488">Methylation</keyword>
<keyword evidence="3" id="KW-1003">Cell membrane</keyword>
<evidence type="ECO:0000256" key="11">
    <source>
        <dbReference type="SAM" id="Phobius"/>
    </source>
</evidence>
<comment type="similarity">
    <text evidence="9">Belongs to the GSP H family.</text>
</comment>
<evidence type="ECO:0000313" key="14">
    <source>
        <dbReference type="Proteomes" id="UP000282800"/>
    </source>
</evidence>
<dbReference type="Pfam" id="PF07963">
    <property type="entry name" value="N_methyl"/>
    <property type="match status" value="1"/>
</dbReference>
<evidence type="ECO:0000256" key="4">
    <source>
        <dbReference type="ARBA" id="ARBA00022481"/>
    </source>
</evidence>
<keyword evidence="6 11" id="KW-0812">Transmembrane</keyword>
<protein>
    <recommendedName>
        <fullName evidence="2">Type II secretion system protein H</fullName>
    </recommendedName>
    <alternativeName>
        <fullName evidence="10">General secretion pathway protein H</fullName>
    </alternativeName>
</protein>
<proteinExistence type="inferred from homology"/>
<evidence type="ECO:0000256" key="5">
    <source>
        <dbReference type="ARBA" id="ARBA00022519"/>
    </source>
</evidence>
<dbReference type="GO" id="GO:0005886">
    <property type="term" value="C:plasma membrane"/>
    <property type="evidence" value="ECO:0007669"/>
    <property type="project" value="UniProtKB-SubCell"/>
</dbReference>
<name>A0A482UB71_9PSED</name>
<feature type="domain" description="General secretion pathway GspH" evidence="12">
    <location>
        <begin position="56"/>
        <end position="162"/>
    </location>
</feature>
<keyword evidence="7 11" id="KW-1133">Transmembrane helix</keyword>
<accession>A0A482UB71</accession>
<dbReference type="InterPro" id="IPR012902">
    <property type="entry name" value="N_methyl_site"/>
</dbReference>
<evidence type="ECO:0000256" key="1">
    <source>
        <dbReference type="ARBA" id="ARBA00004377"/>
    </source>
</evidence>
<dbReference type="OrthoDB" id="6120962at2"/>
<evidence type="ECO:0000256" key="2">
    <source>
        <dbReference type="ARBA" id="ARBA00021549"/>
    </source>
</evidence>
<comment type="caution">
    <text evidence="13">The sequence shown here is derived from an EMBL/GenBank/DDBJ whole genome shotgun (WGS) entry which is preliminary data.</text>
</comment>
<organism evidence="13 14">
    <name type="scientific">Pseudomonas songnenensis</name>
    <dbReference type="NCBI Taxonomy" id="1176259"/>
    <lineage>
        <taxon>Bacteria</taxon>
        <taxon>Pseudomonadati</taxon>
        <taxon>Pseudomonadota</taxon>
        <taxon>Gammaproteobacteria</taxon>
        <taxon>Pseudomonadales</taxon>
        <taxon>Pseudomonadaceae</taxon>
        <taxon>Pseudomonas</taxon>
    </lineage>
</organism>
<dbReference type="SUPFAM" id="SSF54523">
    <property type="entry name" value="Pili subunits"/>
    <property type="match status" value="1"/>
</dbReference>
<evidence type="ECO:0000256" key="9">
    <source>
        <dbReference type="ARBA" id="ARBA00025772"/>
    </source>
</evidence>
<evidence type="ECO:0000256" key="3">
    <source>
        <dbReference type="ARBA" id="ARBA00022475"/>
    </source>
</evidence>
<evidence type="ECO:0000256" key="7">
    <source>
        <dbReference type="ARBA" id="ARBA00022989"/>
    </source>
</evidence>
<keyword evidence="8 11" id="KW-0472">Membrane</keyword>
<gene>
    <name evidence="13" type="ORF">EJA06_000810</name>
</gene>
<dbReference type="AlphaFoldDB" id="A0A482UB71"/>
<reference evidence="13 14" key="1">
    <citation type="submission" date="2019-01" db="EMBL/GenBank/DDBJ databases">
        <title>High-quality draft genome of. Pseudomonas songnenensis str. L103, a full-fledged denitrifier isolated from 100 meters deep aquifer in a heavily nitrogen fertilized agricultural area.</title>
        <authorList>
            <person name="Liu M."/>
            <person name="Liu B."/>
        </authorList>
    </citation>
    <scope>NUCLEOTIDE SEQUENCE [LARGE SCALE GENOMIC DNA]</scope>
    <source>
        <strain evidence="13 14">L103</strain>
    </source>
</reference>
<dbReference type="GO" id="GO:0015628">
    <property type="term" value="P:protein secretion by the type II secretion system"/>
    <property type="evidence" value="ECO:0007669"/>
    <property type="project" value="InterPro"/>
</dbReference>
<sequence>MQHCNRLQVSAGIRQRAFTLIELMVALAVLAILAAIAVPGYDSVVLSSRLRTYTTDFSASAQLARSEAMKRNAPITLCSSSDGTSCDSSAGWEQGWVILAGSTLVKHFPAAKTGYLLSSSVRELTFLPSGFGSALEEDDKLIICRATPLGNQERSLALSRTGRITITRTHTGSCS</sequence>
<evidence type="ECO:0000313" key="13">
    <source>
        <dbReference type="EMBL" id="RYJ63811.1"/>
    </source>
</evidence>
<evidence type="ECO:0000259" key="12">
    <source>
        <dbReference type="Pfam" id="PF12019"/>
    </source>
</evidence>
<dbReference type="NCBIfam" id="TIGR02532">
    <property type="entry name" value="IV_pilin_GFxxxE"/>
    <property type="match status" value="1"/>
</dbReference>
<evidence type="ECO:0000256" key="8">
    <source>
        <dbReference type="ARBA" id="ARBA00023136"/>
    </source>
</evidence>